<dbReference type="PROSITE" id="PS51318">
    <property type="entry name" value="TAT"/>
    <property type="match status" value="1"/>
</dbReference>
<dbReference type="InterPro" id="IPR011050">
    <property type="entry name" value="Pectin_lyase_fold/virulence"/>
</dbReference>
<gene>
    <name evidence="2" type="ORF">AYJ54_44780</name>
</gene>
<dbReference type="InterPro" id="IPR012334">
    <property type="entry name" value="Pectin_lyas_fold"/>
</dbReference>
<dbReference type="AlphaFoldDB" id="A0A176Z1N3"/>
<reference evidence="2 3" key="1">
    <citation type="submission" date="2016-03" db="EMBL/GenBank/DDBJ databases">
        <title>Draft Genome Sequence of the Strain BR 10245 (Bradyrhizobium sp.) isolated from nodules of Centrolobium paraense.</title>
        <authorList>
            <person name="Simoes-Araujo J.L.Sr."/>
            <person name="Barauna A.C."/>
            <person name="Silva K."/>
            <person name="Zilli J.E."/>
        </authorList>
    </citation>
    <scope>NUCLEOTIDE SEQUENCE [LARGE SCALE GENOMIC DNA]</scope>
    <source>
        <strain evidence="2 3">BR 10245</strain>
    </source>
</reference>
<dbReference type="EMBL" id="LUUB01000037">
    <property type="protein sequence ID" value="OAF13100.1"/>
    <property type="molecule type" value="Genomic_DNA"/>
</dbReference>
<comment type="caution">
    <text evidence="2">The sequence shown here is derived from an EMBL/GenBank/DDBJ whole genome shotgun (WGS) entry which is preliminary data.</text>
</comment>
<dbReference type="InterPro" id="IPR024535">
    <property type="entry name" value="RHGA/B-epi-like_pectate_lyase"/>
</dbReference>
<dbReference type="STRING" id="1505087.AYJ54_44780"/>
<dbReference type="PANTHER" id="PTHR31339:SF9">
    <property type="entry name" value="PLASMIN AND FIBRONECTIN-BINDING PROTEIN A"/>
    <property type="match status" value="1"/>
</dbReference>
<accession>A0A176Z1N3</accession>
<dbReference type="Proteomes" id="UP000076959">
    <property type="component" value="Unassembled WGS sequence"/>
</dbReference>
<dbReference type="InterPro" id="IPR006311">
    <property type="entry name" value="TAT_signal"/>
</dbReference>
<organism evidence="2 3">
    <name type="scientific">Bradyrhizobium centrolobii</name>
    <dbReference type="NCBI Taxonomy" id="1505087"/>
    <lineage>
        <taxon>Bacteria</taxon>
        <taxon>Pseudomonadati</taxon>
        <taxon>Pseudomonadota</taxon>
        <taxon>Alphaproteobacteria</taxon>
        <taxon>Hyphomicrobiales</taxon>
        <taxon>Nitrobacteraceae</taxon>
        <taxon>Bradyrhizobium</taxon>
    </lineage>
</organism>
<name>A0A176Z1N3_9BRAD</name>
<evidence type="ECO:0000313" key="2">
    <source>
        <dbReference type="EMBL" id="OAF13100.1"/>
    </source>
</evidence>
<sequence>MLRSARRDMDRPRREFLTLAGKAAASIGCAILPDTNAAAAPTSGASTVFDVRSFGAVGDGKAIDSLAINRAIETAGSTGGTVYFPAGRYACHSLRLKSAVALYLDEGCAIIAADTPREGTTSGYDPAEPNAPWEAFQDFGHNHWHNSLIWGEDIHDVAILGPGLIWGRGLARGHHDPELPLAEAPGVGNKAIALKNCHNVILRDLSMLTCGHFAVLATGVDNLTIDNLKIDTNRDGINIDCCRNVRISNCSINSPWDDAICPKSSFALGYARPTENVTIANCYVTGGYQVGSLIDGSFKRFPENFEDHGWQRTGRIKCGTESNGGFRNIAISNCVFESCRGLALETVDGGIMEDITVTGVTMRDIRNAPLFLRLGSRLRGPAGIAVGTLKRVLISNVTCNAPLNDMPSIISGVPGHAVEDIKISNCYFLHKGGGTAEMAALQPSEQPSDYPEPALFGPLPAQHFYIRHAKNLEFSNVELAGVTIDARSSFWFGDAKGADLMRVKLPRGLRAAVSLNEVSDFRALASRGLKDVSIKGPISKLQL</sequence>
<protein>
    <submittedName>
        <fullName evidence="2">Exo-poly-alpha-D-galacturonosidase</fullName>
    </submittedName>
</protein>
<feature type="domain" description="Rhamnogalacturonase A/B/Epimerase-like pectate lyase" evidence="1">
    <location>
        <begin position="49"/>
        <end position="253"/>
    </location>
</feature>
<proteinExistence type="predicted"/>
<dbReference type="InterPro" id="IPR051801">
    <property type="entry name" value="GH28_Enzymes"/>
</dbReference>
<dbReference type="Pfam" id="PF12708">
    <property type="entry name" value="Pect-lyase_RHGA_epim"/>
    <property type="match status" value="1"/>
</dbReference>
<dbReference type="InterPro" id="IPR006626">
    <property type="entry name" value="PbH1"/>
</dbReference>
<dbReference type="SUPFAM" id="SSF51126">
    <property type="entry name" value="Pectin lyase-like"/>
    <property type="match status" value="1"/>
</dbReference>
<dbReference type="SMART" id="SM00710">
    <property type="entry name" value="PbH1"/>
    <property type="match status" value="7"/>
</dbReference>
<evidence type="ECO:0000259" key="1">
    <source>
        <dbReference type="Pfam" id="PF12708"/>
    </source>
</evidence>
<keyword evidence="3" id="KW-1185">Reference proteome</keyword>
<evidence type="ECO:0000313" key="3">
    <source>
        <dbReference type="Proteomes" id="UP000076959"/>
    </source>
</evidence>
<dbReference type="PANTHER" id="PTHR31339">
    <property type="entry name" value="PECTIN LYASE-RELATED"/>
    <property type="match status" value="1"/>
</dbReference>
<dbReference type="Gene3D" id="2.160.20.10">
    <property type="entry name" value="Single-stranded right-handed beta-helix, Pectin lyase-like"/>
    <property type="match status" value="1"/>
</dbReference>